<dbReference type="InterPro" id="IPR000322">
    <property type="entry name" value="Glyco_hydro_31_TIM"/>
</dbReference>
<dbReference type="Gene3D" id="2.60.40.1760">
    <property type="entry name" value="glycosyl hydrolase (family 31)"/>
    <property type="match status" value="1"/>
</dbReference>
<evidence type="ECO:0000256" key="4">
    <source>
        <dbReference type="ARBA" id="ARBA00022729"/>
    </source>
</evidence>
<dbReference type="HOGENOM" id="CLU_000631_11_0_1"/>
<evidence type="ECO:0000259" key="10">
    <source>
        <dbReference type="Pfam" id="PF01055"/>
    </source>
</evidence>
<evidence type="ECO:0000256" key="7">
    <source>
        <dbReference type="ARBA" id="ARBA00023295"/>
    </source>
</evidence>
<dbReference type="GO" id="GO:0090599">
    <property type="term" value="F:alpha-glucosidase activity"/>
    <property type="evidence" value="ECO:0007669"/>
    <property type="project" value="UniProtKB-ARBA"/>
</dbReference>
<dbReference type="CDD" id="cd14752">
    <property type="entry name" value="GH31_N"/>
    <property type="match status" value="1"/>
</dbReference>
<dbReference type="InterPro" id="IPR013780">
    <property type="entry name" value="Glyco_hydro_b"/>
</dbReference>
<dbReference type="Gene3D" id="2.60.40.1180">
    <property type="entry name" value="Golgi alpha-mannosidase II"/>
    <property type="match status" value="2"/>
</dbReference>
<gene>
    <name evidence="13" type="ORF">K443DRAFT_99718</name>
</gene>
<evidence type="ECO:0000256" key="9">
    <source>
        <dbReference type="RuleBase" id="RU361185"/>
    </source>
</evidence>
<dbReference type="GO" id="GO:0005975">
    <property type="term" value="P:carbohydrate metabolic process"/>
    <property type="evidence" value="ECO:0007669"/>
    <property type="project" value="InterPro"/>
</dbReference>
<keyword evidence="7 9" id="KW-0326">Glycosidase</keyword>
<comment type="catalytic activity">
    <reaction evidence="1">
        <text>Hydrolysis of terminal, non-reducing (1-&gt;4)-linked alpha-D-glucose residues with release of alpha-D-glucose.</text>
        <dbReference type="EC" id="3.2.1.20"/>
    </reaction>
</comment>
<evidence type="ECO:0000256" key="5">
    <source>
        <dbReference type="ARBA" id="ARBA00022801"/>
    </source>
</evidence>
<feature type="domain" description="Glycoside hydrolase family 31 TIM barrel" evidence="10">
    <location>
        <begin position="328"/>
        <end position="748"/>
    </location>
</feature>
<dbReference type="PANTHER" id="PTHR22762:SF133">
    <property type="entry name" value="P-TYPE DOMAIN-CONTAINING PROTEIN"/>
    <property type="match status" value="1"/>
</dbReference>
<reference evidence="13 14" key="1">
    <citation type="submission" date="2014-04" db="EMBL/GenBank/DDBJ databases">
        <authorList>
            <consortium name="DOE Joint Genome Institute"/>
            <person name="Kuo A."/>
            <person name="Kohler A."/>
            <person name="Nagy L.G."/>
            <person name="Floudas D."/>
            <person name="Copeland A."/>
            <person name="Barry K.W."/>
            <person name="Cichocki N."/>
            <person name="Veneault-Fourrey C."/>
            <person name="LaButti K."/>
            <person name="Lindquist E.A."/>
            <person name="Lipzen A."/>
            <person name="Lundell T."/>
            <person name="Morin E."/>
            <person name="Murat C."/>
            <person name="Sun H."/>
            <person name="Tunlid A."/>
            <person name="Henrissat B."/>
            <person name="Grigoriev I.V."/>
            <person name="Hibbett D.S."/>
            <person name="Martin F."/>
            <person name="Nordberg H.P."/>
            <person name="Cantor M.N."/>
            <person name="Hua S.X."/>
        </authorList>
    </citation>
    <scope>NUCLEOTIDE SEQUENCE [LARGE SCALE GENOMIC DNA]</scope>
    <source>
        <strain evidence="13 14">LaAM-08-1</strain>
    </source>
</reference>
<dbReference type="InterPro" id="IPR025887">
    <property type="entry name" value="Glyco_hydro_31_N_dom"/>
</dbReference>
<dbReference type="SUPFAM" id="SSF51011">
    <property type="entry name" value="Glycosyl hydrolase domain"/>
    <property type="match status" value="1"/>
</dbReference>
<keyword evidence="5 9" id="KW-0378">Hydrolase</keyword>
<dbReference type="Proteomes" id="UP000054477">
    <property type="component" value="Unassembled WGS sequence"/>
</dbReference>
<accession>A0A0C9WQY7</accession>
<evidence type="ECO:0000256" key="3">
    <source>
        <dbReference type="ARBA" id="ARBA00012741"/>
    </source>
</evidence>
<comment type="similarity">
    <text evidence="2 9">Belongs to the glycosyl hydrolase 31 family.</text>
</comment>
<evidence type="ECO:0000256" key="6">
    <source>
        <dbReference type="ARBA" id="ARBA00023180"/>
    </source>
</evidence>
<evidence type="ECO:0000259" key="11">
    <source>
        <dbReference type="Pfam" id="PF13802"/>
    </source>
</evidence>
<dbReference type="InterPro" id="IPR017853">
    <property type="entry name" value="GH"/>
</dbReference>
<dbReference type="STRING" id="1095629.A0A0C9WQY7"/>
<feature type="domain" description="Glycosyl hydrolase family 31 C-terminal" evidence="12">
    <location>
        <begin position="756"/>
        <end position="848"/>
    </location>
</feature>
<dbReference type="EMBL" id="KN838618">
    <property type="protein sequence ID" value="KIK00825.1"/>
    <property type="molecule type" value="Genomic_DNA"/>
</dbReference>
<evidence type="ECO:0000256" key="8">
    <source>
        <dbReference type="ARBA" id="ARBA00041343"/>
    </source>
</evidence>
<feature type="domain" description="Glycoside hydrolase family 31 N-terminal" evidence="11">
    <location>
        <begin position="192"/>
        <end position="278"/>
    </location>
</feature>
<dbReference type="EC" id="3.2.1.20" evidence="3"/>
<dbReference type="Pfam" id="PF01055">
    <property type="entry name" value="Glyco_hydro_31_2nd"/>
    <property type="match status" value="1"/>
</dbReference>
<organism evidence="13 14">
    <name type="scientific">Laccaria amethystina LaAM-08-1</name>
    <dbReference type="NCBI Taxonomy" id="1095629"/>
    <lineage>
        <taxon>Eukaryota</taxon>
        <taxon>Fungi</taxon>
        <taxon>Dikarya</taxon>
        <taxon>Basidiomycota</taxon>
        <taxon>Agaricomycotina</taxon>
        <taxon>Agaricomycetes</taxon>
        <taxon>Agaricomycetidae</taxon>
        <taxon>Agaricales</taxon>
        <taxon>Agaricineae</taxon>
        <taxon>Hydnangiaceae</taxon>
        <taxon>Laccaria</taxon>
    </lineage>
</organism>
<dbReference type="CDD" id="cd06602">
    <property type="entry name" value="GH31_MGAM_SI_GAA"/>
    <property type="match status" value="1"/>
</dbReference>
<name>A0A0C9WQY7_9AGAR</name>
<dbReference type="SUPFAM" id="SSF74650">
    <property type="entry name" value="Galactose mutarotase-like"/>
    <property type="match status" value="1"/>
</dbReference>
<dbReference type="Gene3D" id="3.20.20.80">
    <property type="entry name" value="Glycosidases"/>
    <property type="match status" value="2"/>
</dbReference>
<sequence length="972" mass="107061">MLGPIEFSTTALLLAGSYVTVFLLPFSYATPSEYSPLQHQLASAVHSLNVSSCSGYVLGSLEQRSTGLTAQLSLAGPACNVFGRDISNLTVQVTYESETRLHVNIFDTDDKQYTIPQSVIERPAPPTNSFKQSSDLVFNYDHSPFAFWITRRSQPMAAPLFDTRISSFPKAPMGPVAVSDTSITLDGFPLVFEDQYLQLSSSLPLDTNIYGLGEVVASSGFRRSIGVPRGTIQTMWARDVADPVDENVYGSHPMYLEHRVDPATNRSHSHGVFLLSAAGGDILLVTPAGSKVSLIEYRMIGGVLDFYFFSGPTPNSVIEQYGEIVGFPAWQPIWGFGFHLCRSWGYHDLEETKEQVTRMREAHIPLEVMWNDIDLYHAVRDFTSDPVAFPGDEMRAFIRELVHIPIVDAAIPKQVNVTDIYDPYTRGAQERVFITNPDGSEYVGQVWPGFTVFPDWFQRNTQRWWTDALRNWSASGIEFSGIWLDMNEASSFCDGSCGTGADLSNTSAPFILPGDPGNLVLDYPECYNSTIFGPSGNITVNGKLTCRLNTPQVSTFIVNKRGLGAGQQKGVDLNAPPYAIHNGNGRLSLHALATNSSHADGQVELDVHNLWGLMEEKATHLAVQDIHPGIRPFLISRSTFPSSGKWTGHWLGDNFSLWAYLRYSLAGVLQFQLFQIPFVGADACGFNGNTNEELCNRWMQLSAFTPFYRNHNTKGAIPQEPYRWDSVANASRTAIAIRYSLLPYWYTLFAAASTRGTPPIRALFFEFPDELELLGVDSQFLVGPDLLITPVLQPNVSTVDGIFPGRGQVTWRDWYTHDAVEAGSAGQPIKLSAPLGHINVHIRDGSAIFLHSAPGYTIEETRQGSYSLLVSLNAAGAAYGTVYIDDGLSNPPGLSKTLTVTVADGQVRVSVQGDFKIIQKLEDVTVLGVSEKPTLVTVNGVKMEWKYAPQQAKLTVPSVGTDLNRPLSVKWD</sequence>
<evidence type="ECO:0000313" key="13">
    <source>
        <dbReference type="EMBL" id="KIK00825.1"/>
    </source>
</evidence>
<dbReference type="OrthoDB" id="5839090at2759"/>
<evidence type="ECO:0000256" key="2">
    <source>
        <dbReference type="ARBA" id="ARBA00007806"/>
    </source>
</evidence>
<dbReference type="InterPro" id="IPR030459">
    <property type="entry name" value="Glyco_hydro_31_CS"/>
</dbReference>
<keyword evidence="4" id="KW-0732">Signal</keyword>
<dbReference type="SUPFAM" id="SSF51445">
    <property type="entry name" value="(Trans)glycosidases"/>
    <property type="match status" value="1"/>
</dbReference>
<dbReference type="PROSITE" id="PS00707">
    <property type="entry name" value="GLYCOSYL_HYDROL_F31_2"/>
    <property type="match status" value="1"/>
</dbReference>
<dbReference type="InterPro" id="IPR011013">
    <property type="entry name" value="Gal_mutarotase_sf_dom"/>
</dbReference>
<proteinExistence type="inferred from homology"/>
<dbReference type="Pfam" id="PF21365">
    <property type="entry name" value="Glyco_hydro_31_3rd"/>
    <property type="match status" value="1"/>
</dbReference>
<dbReference type="PANTHER" id="PTHR22762">
    <property type="entry name" value="ALPHA-GLUCOSIDASE"/>
    <property type="match status" value="1"/>
</dbReference>
<evidence type="ECO:0000259" key="12">
    <source>
        <dbReference type="Pfam" id="PF21365"/>
    </source>
</evidence>
<dbReference type="AlphaFoldDB" id="A0A0C9WQY7"/>
<dbReference type="InterPro" id="IPR030458">
    <property type="entry name" value="Glyco_hydro_31_AS"/>
</dbReference>
<dbReference type="Pfam" id="PF13802">
    <property type="entry name" value="Gal_mutarotas_2"/>
    <property type="match status" value="1"/>
</dbReference>
<dbReference type="GO" id="GO:0030246">
    <property type="term" value="F:carbohydrate binding"/>
    <property type="evidence" value="ECO:0007669"/>
    <property type="project" value="InterPro"/>
</dbReference>
<dbReference type="PROSITE" id="PS00129">
    <property type="entry name" value="GLYCOSYL_HYDROL_F31_1"/>
    <property type="match status" value="1"/>
</dbReference>
<keyword evidence="14" id="KW-1185">Reference proteome</keyword>
<reference evidence="14" key="2">
    <citation type="submission" date="2015-01" db="EMBL/GenBank/DDBJ databases">
        <title>Evolutionary Origins and Diversification of the Mycorrhizal Mutualists.</title>
        <authorList>
            <consortium name="DOE Joint Genome Institute"/>
            <consortium name="Mycorrhizal Genomics Consortium"/>
            <person name="Kohler A."/>
            <person name="Kuo A."/>
            <person name="Nagy L.G."/>
            <person name="Floudas D."/>
            <person name="Copeland A."/>
            <person name="Barry K.W."/>
            <person name="Cichocki N."/>
            <person name="Veneault-Fourrey C."/>
            <person name="LaButti K."/>
            <person name="Lindquist E.A."/>
            <person name="Lipzen A."/>
            <person name="Lundell T."/>
            <person name="Morin E."/>
            <person name="Murat C."/>
            <person name="Riley R."/>
            <person name="Ohm R."/>
            <person name="Sun H."/>
            <person name="Tunlid A."/>
            <person name="Henrissat B."/>
            <person name="Grigoriev I.V."/>
            <person name="Hibbett D.S."/>
            <person name="Martin F."/>
        </authorList>
    </citation>
    <scope>NUCLEOTIDE SEQUENCE [LARGE SCALE GENOMIC DNA]</scope>
    <source>
        <strain evidence="14">LaAM-08-1</strain>
    </source>
</reference>
<keyword evidence="6" id="KW-0325">Glycoprotein</keyword>
<dbReference type="InterPro" id="IPR048395">
    <property type="entry name" value="Glyco_hydro_31_C"/>
</dbReference>
<evidence type="ECO:0000313" key="14">
    <source>
        <dbReference type="Proteomes" id="UP000054477"/>
    </source>
</evidence>
<evidence type="ECO:0000256" key="1">
    <source>
        <dbReference type="ARBA" id="ARBA00001657"/>
    </source>
</evidence>
<protein>
    <recommendedName>
        <fullName evidence="3">alpha-glucosidase</fullName>
        <ecNumber evidence="3">3.2.1.20</ecNumber>
    </recommendedName>
    <alternativeName>
        <fullName evidence="8">Maltase</fullName>
    </alternativeName>
</protein>